<dbReference type="STRING" id="1869.MB27_13560"/>
<comment type="caution">
    <text evidence="3">The sequence shown here is derived from an EMBL/GenBank/DDBJ whole genome shotgun (WGS) entry which is preliminary data.</text>
</comment>
<dbReference type="EMBL" id="JRTT01000013">
    <property type="protein sequence ID" value="KHD77121.1"/>
    <property type="molecule type" value="Genomic_DNA"/>
</dbReference>
<dbReference type="Proteomes" id="UP000054537">
    <property type="component" value="Unassembled WGS sequence"/>
</dbReference>
<sequence>MARSVKRRPPMWARLSAVFGCVLMVGSGAVLVTGQAVIARYTGAVEAGSGSLIGDPAAGATREGADIRGPLNILLAGIDPRDDSQAPRSDSIIVAHVPATMDRVFLFSIPRDLYVKIPPFARSDFGGATAKINSAMSFGSPTGDGTHDVEQGFQLLAETVGDLTGIDDFDAGAIINFGGFKSIVEAMGGVTMTIDQTVRSEHLQPDGRGRAKRPECVDGGCDHPYTGPQKVYEKGTHHLQAWEALDYVRQRYGLPNGDYDRQRHQQQFIKAMAKQAMSRDVVSDPGRLLGVLDAAGDSLTFDGGGNSIIDWGVALKGIDTDDMTMVKLPGGGLYDGSRYLGEQLDPTAGEFFRAVAEDRVAAFLLDHPDYVATES</sequence>
<reference evidence="3 4" key="1">
    <citation type="submission" date="2014-10" db="EMBL/GenBank/DDBJ databases">
        <title>Draft genome sequence of Actinoplanes utahensis NRRL 12052.</title>
        <authorList>
            <person name="Velasco-Bucheli B."/>
            <person name="del Cerro C."/>
            <person name="Hormigo D."/>
            <person name="Garcia J.L."/>
            <person name="Acebal C."/>
            <person name="Arroyo M."/>
            <person name="de la Mata I."/>
        </authorList>
    </citation>
    <scope>NUCLEOTIDE SEQUENCE [LARGE SCALE GENOMIC DNA]</scope>
    <source>
        <strain evidence="3 4">NRRL 12052</strain>
    </source>
</reference>
<keyword evidence="4" id="KW-1185">Reference proteome</keyword>
<dbReference type="PANTHER" id="PTHR33392">
    <property type="entry name" value="POLYISOPRENYL-TEICHOIC ACID--PEPTIDOGLYCAN TEICHOIC ACID TRANSFERASE TAGU"/>
    <property type="match status" value="1"/>
</dbReference>
<dbReference type="Pfam" id="PF03816">
    <property type="entry name" value="LytR_cpsA_psr"/>
    <property type="match status" value="1"/>
</dbReference>
<evidence type="ECO:0000313" key="4">
    <source>
        <dbReference type="Proteomes" id="UP000054537"/>
    </source>
</evidence>
<accession>A0A0A6UNV8</accession>
<dbReference type="Gene3D" id="3.40.630.190">
    <property type="entry name" value="LCP protein"/>
    <property type="match status" value="1"/>
</dbReference>
<dbReference type="InterPro" id="IPR004474">
    <property type="entry name" value="LytR_CpsA_psr"/>
</dbReference>
<evidence type="ECO:0000256" key="1">
    <source>
        <dbReference type="ARBA" id="ARBA00006068"/>
    </source>
</evidence>
<gene>
    <name evidence="3" type="ORF">MB27_13560</name>
</gene>
<protein>
    <submittedName>
        <fullName evidence="3">Transcriptional regulator</fullName>
    </submittedName>
</protein>
<comment type="similarity">
    <text evidence="1">Belongs to the LytR/CpsA/Psr (LCP) family.</text>
</comment>
<evidence type="ECO:0000313" key="3">
    <source>
        <dbReference type="EMBL" id="KHD77121.1"/>
    </source>
</evidence>
<feature type="domain" description="Cell envelope-related transcriptional attenuator" evidence="2">
    <location>
        <begin position="88"/>
        <end position="276"/>
    </location>
</feature>
<name>A0A0A6UNV8_ACTUT</name>
<dbReference type="eggNOG" id="COG1316">
    <property type="taxonomic scope" value="Bacteria"/>
</dbReference>
<dbReference type="PANTHER" id="PTHR33392:SF6">
    <property type="entry name" value="POLYISOPRENYL-TEICHOIC ACID--PEPTIDOGLYCAN TEICHOIC ACID TRANSFERASE TAGU"/>
    <property type="match status" value="1"/>
</dbReference>
<dbReference type="AlphaFoldDB" id="A0A0A6UNV8"/>
<dbReference type="InterPro" id="IPR050922">
    <property type="entry name" value="LytR/CpsA/Psr_CW_biosynth"/>
</dbReference>
<evidence type="ECO:0000259" key="2">
    <source>
        <dbReference type="Pfam" id="PF03816"/>
    </source>
</evidence>
<organism evidence="3 4">
    <name type="scientific">Actinoplanes utahensis</name>
    <dbReference type="NCBI Taxonomy" id="1869"/>
    <lineage>
        <taxon>Bacteria</taxon>
        <taxon>Bacillati</taxon>
        <taxon>Actinomycetota</taxon>
        <taxon>Actinomycetes</taxon>
        <taxon>Micromonosporales</taxon>
        <taxon>Micromonosporaceae</taxon>
        <taxon>Actinoplanes</taxon>
    </lineage>
</organism>
<proteinExistence type="inferred from homology"/>